<dbReference type="EMBL" id="BKZW01000001">
    <property type="protein sequence ID" value="GER86558.1"/>
    <property type="molecule type" value="Genomic_DNA"/>
</dbReference>
<comment type="caution">
    <text evidence="1">The sequence shown here is derived from an EMBL/GenBank/DDBJ whole genome shotgun (WGS) entry which is preliminary data.</text>
</comment>
<dbReference type="SUPFAM" id="SSF51905">
    <property type="entry name" value="FAD/NAD(P)-binding domain"/>
    <property type="match status" value="1"/>
</dbReference>
<dbReference type="InterPro" id="IPR036188">
    <property type="entry name" value="FAD/NAD-bd_sf"/>
</dbReference>
<dbReference type="PANTHER" id="PTHR43422:SF3">
    <property type="entry name" value="THIAMINE THIAZOLE SYNTHASE"/>
    <property type="match status" value="1"/>
</dbReference>
<name>A0A5J4KCQ2_9CHLR</name>
<dbReference type="RefSeq" id="WP_198925181.1">
    <property type="nucleotide sequence ID" value="NZ_BKZW01000001.1"/>
</dbReference>
<gene>
    <name evidence="1" type="ORF">KDW_07200</name>
</gene>
<accession>A0A5J4KCQ2</accession>
<evidence type="ECO:0008006" key="3">
    <source>
        <dbReference type="Google" id="ProtNLM"/>
    </source>
</evidence>
<dbReference type="Gene3D" id="3.50.50.60">
    <property type="entry name" value="FAD/NAD(P)-binding domain"/>
    <property type="match status" value="1"/>
</dbReference>
<evidence type="ECO:0000313" key="1">
    <source>
        <dbReference type="EMBL" id="GER86558.1"/>
    </source>
</evidence>
<proteinExistence type="predicted"/>
<dbReference type="Proteomes" id="UP000326912">
    <property type="component" value="Unassembled WGS sequence"/>
</dbReference>
<sequence>MVRNNLPQGRAIVIGGGIAGLLAARVLADHYQQVTLIERDCYPDEPGLRPGVPQGRQLHIFLLRGQHILNKLFPHLQKHLLEKGALPHDYGSQSLYYYRARCQVSQRLDGWLCSRALLEWQIRQELLASYPIQLLEGYEVTHLLYNAHTSFVTGIQFRTRNHGDDPALQELAADLVVDASGVSSRASEWLKELGCDVPQETIVDVSLGYASRFYASPAHRRDDLYQFISIQSAGGRRSGSLTALEGGRLEVVLAGTRGDYPPQTDEGYLAFANALPDPSLYEMIRDLKPISPIYGYRRMANRWRHYEQLKRFPKNLLIVGDAFCSFNPVYGQGMTVAALESLALQACLKRMRREALSRRFHRRCARIVRMPWLLATLVDQGMRSDDELAGAQTRGSIMRQYMDRVTLLLAVDEHVLLVFVKIVHMLQSPLALIYPSFLFRVLFRYDVATYMERYIKGRRAGRPPV</sequence>
<keyword evidence="2" id="KW-1185">Reference proteome</keyword>
<dbReference type="PANTHER" id="PTHR43422">
    <property type="entry name" value="THIAMINE THIAZOLE SYNTHASE"/>
    <property type="match status" value="1"/>
</dbReference>
<organism evidence="1 2">
    <name type="scientific">Dictyobacter vulcani</name>
    <dbReference type="NCBI Taxonomy" id="2607529"/>
    <lineage>
        <taxon>Bacteria</taxon>
        <taxon>Bacillati</taxon>
        <taxon>Chloroflexota</taxon>
        <taxon>Ktedonobacteria</taxon>
        <taxon>Ktedonobacterales</taxon>
        <taxon>Dictyobacteraceae</taxon>
        <taxon>Dictyobacter</taxon>
    </lineage>
</organism>
<protein>
    <recommendedName>
        <fullName evidence="3">FAD-binding domain-containing protein</fullName>
    </recommendedName>
</protein>
<reference evidence="1 2" key="1">
    <citation type="submission" date="2019-10" db="EMBL/GenBank/DDBJ databases">
        <title>Dictyobacter vulcani sp. nov., within the class Ktedonobacteria, isolated from soil of volcanic Mt. Zao.</title>
        <authorList>
            <person name="Zheng Y."/>
            <person name="Wang C.M."/>
            <person name="Sakai Y."/>
            <person name="Abe K."/>
            <person name="Yokota A."/>
            <person name="Yabe S."/>
        </authorList>
    </citation>
    <scope>NUCLEOTIDE SEQUENCE [LARGE SCALE GENOMIC DNA]</scope>
    <source>
        <strain evidence="1 2">W12</strain>
    </source>
</reference>
<dbReference type="PRINTS" id="PR00420">
    <property type="entry name" value="RNGMNOXGNASE"/>
</dbReference>
<evidence type="ECO:0000313" key="2">
    <source>
        <dbReference type="Proteomes" id="UP000326912"/>
    </source>
</evidence>
<dbReference type="AlphaFoldDB" id="A0A5J4KCQ2"/>